<sequence>MRESFRLKETFVRITADEKRYIEVAKNELTQRRKDLERFVRWHPYFLVTLESYQVEEAEVGNNGIPVVVRRMIESAEKFGLGPMSAVAGTLAEFAVEAMRDAGATYTMVDNGGDVALISDREILVGIYAGESPFSNKIALKLKPSASMVGICTSSGTVGHSISFGHADAATVISNSASLSDAAATALCNSVTGAQSISKAFHSMDHVEGIEGALVIYKDKLATWGRIPEIARLNREHHTDSQKSFYIQKTNIKADGEL</sequence>
<dbReference type="EMBL" id="MT631596">
    <property type="protein sequence ID" value="QNO54867.1"/>
    <property type="molecule type" value="Genomic_DNA"/>
</dbReference>
<evidence type="ECO:0000313" key="2">
    <source>
        <dbReference type="EMBL" id="QNO54867.1"/>
    </source>
</evidence>
<accession>A0A7G9Z3N3</accession>
<protein>
    <recommendedName>
        <fullName evidence="1">UPF0280 protein GHJHFCIO_00017</fullName>
    </recommendedName>
</protein>
<comment type="similarity">
    <text evidence="1">Belongs to the UPF0280 family.</text>
</comment>
<reference evidence="2" key="1">
    <citation type="submission" date="2020-06" db="EMBL/GenBank/DDBJ databases">
        <title>Unique genomic features of the anaerobic methanotrophic archaea.</title>
        <authorList>
            <person name="Chadwick G.L."/>
            <person name="Skennerton C.T."/>
            <person name="Laso-Perez R."/>
            <person name="Leu A.O."/>
            <person name="Speth D.R."/>
            <person name="Yu H."/>
            <person name="Morgan-Lang C."/>
            <person name="Hatzenpichler R."/>
            <person name="Goudeau D."/>
            <person name="Malmstrom R."/>
            <person name="Brazelton W.J."/>
            <person name="Woyke T."/>
            <person name="Hallam S.J."/>
            <person name="Tyson G.W."/>
            <person name="Wegener G."/>
            <person name="Boetius A."/>
            <person name="Orphan V."/>
        </authorList>
    </citation>
    <scope>NUCLEOTIDE SEQUENCE</scope>
</reference>
<organism evidence="2">
    <name type="scientific">Candidatus Methanophaga sp. ANME-1 ERB7</name>
    <dbReference type="NCBI Taxonomy" id="2759913"/>
    <lineage>
        <taxon>Archaea</taxon>
        <taxon>Methanobacteriati</taxon>
        <taxon>Methanobacteriota</taxon>
        <taxon>Stenosarchaea group</taxon>
        <taxon>Methanomicrobia</taxon>
        <taxon>Candidatus Methanophagales</taxon>
        <taxon>Candidatus Methanophagaceae</taxon>
        <taxon>Candidatus Methanophaga</taxon>
    </lineage>
</organism>
<proteinExistence type="inferred from homology"/>
<dbReference type="InterPro" id="IPR037456">
    <property type="entry name" value="MA1715-like"/>
</dbReference>
<dbReference type="InterPro" id="IPR003374">
    <property type="entry name" value="ApbE-like_sf"/>
</dbReference>
<dbReference type="NCBIfam" id="NF003324">
    <property type="entry name" value="PRK04334.1-4"/>
    <property type="match status" value="1"/>
</dbReference>
<dbReference type="HAMAP" id="MF_01079">
    <property type="entry name" value="UPF0280"/>
    <property type="match status" value="1"/>
</dbReference>
<gene>
    <name evidence="2" type="ORF">GHJHFCIO_00017</name>
</gene>
<evidence type="ECO:0000256" key="1">
    <source>
        <dbReference type="HAMAP-Rule" id="MF_01079"/>
    </source>
</evidence>
<dbReference type="InterPro" id="IPR007183">
    <property type="entry name" value="UPF0280"/>
</dbReference>
<dbReference type="SUPFAM" id="SSF143631">
    <property type="entry name" value="ApbE-like"/>
    <property type="match status" value="1"/>
</dbReference>
<name>A0A7G9Z3N3_9EURY</name>
<dbReference type="PIRSF" id="PIRSF006421">
    <property type="entry name" value="UCP006421"/>
    <property type="match status" value="1"/>
</dbReference>
<dbReference type="AlphaFoldDB" id="A0A7G9Z3N3"/>
<dbReference type="Gene3D" id="3.10.520.10">
    <property type="entry name" value="ApbE-like domains"/>
    <property type="match status" value="1"/>
</dbReference>